<feature type="transmembrane region" description="Helical" evidence="9">
    <location>
        <begin position="710"/>
        <end position="729"/>
    </location>
</feature>
<dbReference type="InterPro" id="IPR004648">
    <property type="entry name" value="Oligpept_transpt"/>
</dbReference>
<name>A0ABR1EXN6_9ASCO</name>
<dbReference type="NCBIfam" id="TIGR00727">
    <property type="entry name" value="ISP4_OPT"/>
    <property type="match status" value="1"/>
</dbReference>
<feature type="transmembrane region" description="Helical" evidence="9">
    <location>
        <begin position="152"/>
        <end position="172"/>
    </location>
</feature>
<feature type="transmembrane region" description="Helical" evidence="9">
    <location>
        <begin position="534"/>
        <end position="554"/>
    </location>
</feature>
<keyword evidence="5" id="KW-0571">Peptide transport</keyword>
<reference evidence="10 11" key="1">
    <citation type="submission" date="2024-03" db="EMBL/GenBank/DDBJ databases">
        <title>Genome-scale model development and genomic sequencing of the oleaginous clade Lipomyces.</title>
        <authorList>
            <consortium name="Lawrence Berkeley National Laboratory"/>
            <person name="Czajka J.J."/>
            <person name="Han Y."/>
            <person name="Kim J."/>
            <person name="Mondo S.J."/>
            <person name="Hofstad B.A."/>
            <person name="Robles A."/>
            <person name="Haridas S."/>
            <person name="Riley R."/>
            <person name="LaButti K."/>
            <person name="Pangilinan J."/>
            <person name="Andreopoulos W."/>
            <person name="Lipzen A."/>
            <person name="Yan J."/>
            <person name="Wang M."/>
            <person name="Ng V."/>
            <person name="Grigoriev I.V."/>
            <person name="Spatafora J.W."/>
            <person name="Magnuson J.K."/>
            <person name="Baker S.E."/>
            <person name="Pomraning K.R."/>
        </authorList>
    </citation>
    <scope>NUCLEOTIDE SEQUENCE [LARGE SCALE GENOMIC DNA]</scope>
    <source>
        <strain evidence="10 11">Phaff 52-87</strain>
    </source>
</reference>
<dbReference type="GeneID" id="90036100"/>
<keyword evidence="3" id="KW-0813">Transport</keyword>
<accession>A0ABR1EXN6</accession>
<organism evidence="10 11">
    <name type="scientific">Myxozyma melibiosi</name>
    <dbReference type="NCBI Taxonomy" id="54550"/>
    <lineage>
        <taxon>Eukaryota</taxon>
        <taxon>Fungi</taxon>
        <taxon>Dikarya</taxon>
        <taxon>Ascomycota</taxon>
        <taxon>Saccharomycotina</taxon>
        <taxon>Lipomycetes</taxon>
        <taxon>Lipomycetales</taxon>
        <taxon>Lipomycetaceae</taxon>
        <taxon>Myxozyma</taxon>
    </lineage>
</organism>
<feature type="transmembrane region" description="Helical" evidence="9">
    <location>
        <begin position="560"/>
        <end position="581"/>
    </location>
</feature>
<dbReference type="PANTHER" id="PTHR22601">
    <property type="entry name" value="ISP4 LIKE PROTEIN"/>
    <property type="match status" value="1"/>
</dbReference>
<sequence length="852" mass="96553">MSPSDSGDEKIVLEESNSTKGFDVDVTPRLDKFDAEFITQRIIESDELEYILAEDASFITSKVSEMGLDKALAILASSEKFFRGDMNFPQKAMSKIQLLLQGEEAYGQGPDKFDLDARLEATMIKYHSPYPEVRSVCSPVDDPTIVSETFRVYLIAGVWTAISSFVNTMIAWRQPHFSLSSQVIQLFIVPTAQAFAYIVPNWRIKIGKYGFYLNPGPWTVKEQTLATIIVNAGASQGLFLGYAPILQLDLFYGLSWMSYGYNCLISLSCQFMGLAMAGLMRRWVLYPVKALWPTILPTLQLNRTLLVPEKKANINGWTMSKYKFFNILLAASFVYFFIPNYLFTALSTFNWPTWIAPDNRNLAFVMGSKIGMGFNPITTFDWSVINLNSPLVVPFYTLLNPWIGTFIGAFIILGFIYSNYSYTGYLPPNLGTIYDRYRTKYNTTKVLTDGYFDLEKYKAYSPPFITAGYMVLQGADYTLTTFGFVYIVLSEWQTIRDAAKDFYNSLRKRTEADKKIFKDPMVEMMQKYDEVPDLWYFILFILCVGVGVICIRVWDTELPVWAYFVVLAIVLTLLLPSMMLYASTGYMYSMALLATLLGGYFAPGSGTACIFTRIYGFGIDTQTETYVGDQKMGHYAKIPPRAVFRAQVFATLIQVFVSCAGWEALKKIPDLCSVTQASKFTCPFAHTMYSQSILFGIIGPTRTFDKLYPFLKWCFLLGAGLAVPCWALRQYFPRQLHYWQPVLILAGIARYGSSYNLSYYTPGLIMSFIFMYYVRSRFPIWWAKYNYIMSSGLTAGTAFSAILIFFALQYHPKTLSWWGNNVSSAGVDGKLVASVELMPAVGYFGPEAGSWD</sequence>
<dbReference type="NCBIfam" id="TIGR00728">
    <property type="entry name" value="OPT_sfam"/>
    <property type="match status" value="1"/>
</dbReference>
<dbReference type="Pfam" id="PF03169">
    <property type="entry name" value="OPT"/>
    <property type="match status" value="1"/>
</dbReference>
<comment type="similarity">
    <text evidence="2">Belongs to the oligopeptide OPT transporter family.</text>
</comment>
<feature type="transmembrane region" description="Helical" evidence="9">
    <location>
        <begin position="225"/>
        <end position="247"/>
    </location>
</feature>
<evidence type="ECO:0000256" key="5">
    <source>
        <dbReference type="ARBA" id="ARBA00022856"/>
    </source>
</evidence>
<comment type="subcellular location">
    <subcellularLocation>
        <location evidence="1">Membrane</location>
        <topology evidence="1">Multi-pass membrane protein</topology>
    </subcellularLocation>
</comment>
<feature type="transmembrane region" description="Helical" evidence="9">
    <location>
        <begin position="184"/>
        <end position="204"/>
    </location>
</feature>
<keyword evidence="6" id="KW-0653">Protein transport</keyword>
<dbReference type="InterPro" id="IPR004813">
    <property type="entry name" value="OPT"/>
</dbReference>
<evidence type="ECO:0000313" key="10">
    <source>
        <dbReference type="EMBL" id="KAK7202372.1"/>
    </source>
</evidence>
<evidence type="ECO:0000256" key="1">
    <source>
        <dbReference type="ARBA" id="ARBA00004141"/>
    </source>
</evidence>
<feature type="transmembrane region" description="Helical" evidence="9">
    <location>
        <begin position="399"/>
        <end position="417"/>
    </location>
</feature>
<evidence type="ECO:0000256" key="8">
    <source>
        <dbReference type="ARBA" id="ARBA00023136"/>
    </source>
</evidence>
<gene>
    <name evidence="10" type="ORF">BZA70DRAFT_243008</name>
</gene>
<keyword evidence="11" id="KW-1185">Reference proteome</keyword>
<evidence type="ECO:0000256" key="7">
    <source>
        <dbReference type="ARBA" id="ARBA00022989"/>
    </source>
</evidence>
<keyword evidence="4 9" id="KW-0812">Transmembrane</keyword>
<evidence type="ECO:0000256" key="3">
    <source>
        <dbReference type="ARBA" id="ARBA00022448"/>
    </source>
</evidence>
<feature type="transmembrane region" description="Helical" evidence="9">
    <location>
        <begin position="759"/>
        <end position="775"/>
    </location>
</feature>
<evidence type="ECO:0000256" key="6">
    <source>
        <dbReference type="ARBA" id="ARBA00022927"/>
    </source>
</evidence>
<evidence type="ECO:0000256" key="2">
    <source>
        <dbReference type="ARBA" id="ARBA00008807"/>
    </source>
</evidence>
<comment type="caution">
    <text evidence="10">The sequence shown here is derived from an EMBL/GenBank/DDBJ whole genome shotgun (WGS) entry which is preliminary data.</text>
</comment>
<feature type="transmembrane region" description="Helical" evidence="9">
    <location>
        <begin position="324"/>
        <end position="343"/>
    </location>
</feature>
<feature type="transmembrane region" description="Helical" evidence="9">
    <location>
        <begin position="593"/>
        <end position="615"/>
    </location>
</feature>
<dbReference type="Proteomes" id="UP001498771">
    <property type="component" value="Unassembled WGS sequence"/>
</dbReference>
<dbReference type="EMBL" id="JBBJBU010000019">
    <property type="protein sequence ID" value="KAK7202372.1"/>
    <property type="molecule type" value="Genomic_DNA"/>
</dbReference>
<protein>
    <submittedName>
        <fullName evidence="10">OPT oligopeptide transporter protein-domain-containing protein</fullName>
    </submittedName>
</protein>
<feature type="transmembrane region" description="Helical" evidence="9">
    <location>
        <begin position="787"/>
        <end position="808"/>
    </location>
</feature>
<evidence type="ECO:0000313" key="11">
    <source>
        <dbReference type="Proteomes" id="UP001498771"/>
    </source>
</evidence>
<dbReference type="RefSeq" id="XP_064765405.1">
    <property type="nucleotide sequence ID" value="XM_064910588.1"/>
</dbReference>
<feature type="transmembrane region" description="Helical" evidence="9">
    <location>
        <begin position="259"/>
        <end position="279"/>
    </location>
</feature>
<evidence type="ECO:0000256" key="4">
    <source>
        <dbReference type="ARBA" id="ARBA00022692"/>
    </source>
</evidence>
<proteinExistence type="inferred from homology"/>
<keyword evidence="8 9" id="KW-0472">Membrane</keyword>
<evidence type="ECO:0000256" key="9">
    <source>
        <dbReference type="SAM" id="Phobius"/>
    </source>
</evidence>
<keyword evidence="7 9" id="KW-1133">Transmembrane helix</keyword>